<reference evidence="1" key="1">
    <citation type="submission" date="2018-10" db="EMBL/GenBank/DDBJ databases">
        <title>Complete Sequence of plasmid pTEM-2262.</title>
        <authorList>
            <person name="Li M."/>
            <person name="Li F."/>
            <person name="Pei G."/>
            <person name="Tong Y."/>
        </authorList>
    </citation>
    <scope>NUCLEOTIDE SEQUENCE</scope>
    <source>
        <strain evidence="1">2262</strain>
        <plasmid evidence="1">pTEM-2262</plasmid>
    </source>
</reference>
<dbReference type="EMBL" id="MG387191">
    <property type="protein sequence ID" value="AVR65259.1"/>
    <property type="molecule type" value="Genomic_DNA"/>
</dbReference>
<protein>
    <submittedName>
        <fullName evidence="1">Uncharacterized protein</fullName>
    </submittedName>
</protein>
<organism evidence="1">
    <name type="scientific">Citrobacter freundii</name>
    <dbReference type="NCBI Taxonomy" id="546"/>
    <lineage>
        <taxon>Bacteria</taxon>
        <taxon>Pseudomonadati</taxon>
        <taxon>Pseudomonadota</taxon>
        <taxon>Gammaproteobacteria</taxon>
        <taxon>Enterobacterales</taxon>
        <taxon>Enterobacteriaceae</taxon>
        <taxon>Citrobacter</taxon>
        <taxon>Citrobacter freundii complex</taxon>
    </lineage>
</organism>
<sequence>MSWFLLLIFGIRLPGHTILHVMPFISPLYRIPAICPVTTGADDKKYLYFANDIHQSVLISSAELCRVSWLPCE</sequence>
<keyword evidence="1" id="KW-0614">Plasmid</keyword>
<evidence type="ECO:0000313" key="1">
    <source>
        <dbReference type="EMBL" id="AVR65259.1"/>
    </source>
</evidence>
<accession>A0A2R4AKL8</accession>
<dbReference type="AlphaFoldDB" id="A0A2R4AKL8"/>
<geneLocation type="plasmid" evidence="1">
    <name>pTEM-2262</name>
</geneLocation>
<proteinExistence type="predicted"/>
<name>A0A2R4AKL8_CITFR</name>